<dbReference type="Pfam" id="PF00850">
    <property type="entry name" value="Hist_deacetyl"/>
    <property type="match status" value="1"/>
</dbReference>
<evidence type="ECO:0000256" key="1">
    <source>
        <dbReference type="ARBA" id="ARBA00005101"/>
    </source>
</evidence>
<dbReference type="PRINTS" id="PR01270">
    <property type="entry name" value="HDASUPER"/>
</dbReference>
<keyword evidence="4" id="KW-0006">Acetoin catabolism</keyword>
<dbReference type="InterPro" id="IPR000286">
    <property type="entry name" value="HDACs"/>
</dbReference>
<dbReference type="GO" id="GO:0045150">
    <property type="term" value="P:acetoin catabolic process"/>
    <property type="evidence" value="ECO:0007669"/>
    <property type="project" value="UniProtKB-UniPathway"/>
</dbReference>
<comment type="similarity">
    <text evidence="2">Belongs to the histone deacetylase family.</text>
</comment>
<dbReference type="InterPro" id="IPR003085">
    <property type="entry name" value="AcuC"/>
</dbReference>
<dbReference type="Proteomes" id="UP000196581">
    <property type="component" value="Unassembled WGS sequence"/>
</dbReference>
<dbReference type="InterPro" id="IPR023801">
    <property type="entry name" value="His_deacetylse_dom"/>
</dbReference>
<reference evidence="7" key="1">
    <citation type="submission" date="2017-02" db="EMBL/GenBank/DDBJ databases">
        <authorList>
            <person name="Dridi B."/>
        </authorList>
    </citation>
    <scope>NUCLEOTIDE SEQUENCE [LARGE SCALE GENOMIC DNA]</scope>
    <source>
        <strain evidence="7">B Co 03.10</strain>
    </source>
</reference>
<dbReference type="Gene3D" id="3.40.800.20">
    <property type="entry name" value="Histone deacetylase domain"/>
    <property type="match status" value="1"/>
</dbReference>
<dbReference type="PANTHER" id="PTHR10625">
    <property type="entry name" value="HISTONE DEACETYLASE HDAC1-RELATED"/>
    <property type="match status" value="1"/>
</dbReference>
<evidence type="ECO:0000313" key="7">
    <source>
        <dbReference type="Proteomes" id="UP000196581"/>
    </source>
</evidence>
<evidence type="ECO:0000256" key="3">
    <source>
        <dbReference type="ARBA" id="ARBA00020218"/>
    </source>
</evidence>
<evidence type="ECO:0000256" key="4">
    <source>
        <dbReference type="ARBA" id="ARBA00022627"/>
    </source>
</evidence>
<accession>A0A1X6XHY8</accession>
<comment type="pathway">
    <text evidence="1">Ketone degradation; acetoin degradation.</text>
</comment>
<dbReference type="PANTHER" id="PTHR10625:SF10">
    <property type="entry name" value="HISTONE DEACETYLASE HDAC1"/>
    <property type="match status" value="1"/>
</dbReference>
<dbReference type="UniPathway" id="UPA00040"/>
<dbReference type="EMBL" id="FWFF01000017">
    <property type="protein sequence ID" value="SLM98659.1"/>
    <property type="molecule type" value="Genomic_DNA"/>
</dbReference>
<dbReference type="GO" id="GO:0004407">
    <property type="term" value="F:histone deacetylase activity"/>
    <property type="evidence" value="ECO:0007669"/>
    <property type="project" value="TreeGrafter"/>
</dbReference>
<dbReference type="InterPro" id="IPR037138">
    <property type="entry name" value="His_deacetylse_dom_sf"/>
</dbReference>
<protein>
    <recommendedName>
        <fullName evidence="3">Acetoin utilization protein AcuC</fullName>
    </recommendedName>
</protein>
<dbReference type="InterPro" id="IPR023696">
    <property type="entry name" value="Ureohydrolase_dom_sf"/>
</dbReference>
<dbReference type="GO" id="GO:0040029">
    <property type="term" value="P:epigenetic regulation of gene expression"/>
    <property type="evidence" value="ECO:0007669"/>
    <property type="project" value="TreeGrafter"/>
</dbReference>
<organism evidence="6 7">
    <name type="scientific">Brevibacterium yomogidense</name>
    <dbReference type="NCBI Taxonomy" id="946573"/>
    <lineage>
        <taxon>Bacteria</taxon>
        <taxon>Bacillati</taxon>
        <taxon>Actinomycetota</taxon>
        <taxon>Actinomycetes</taxon>
        <taxon>Micrococcales</taxon>
        <taxon>Brevibacteriaceae</taxon>
        <taxon>Brevibacterium</taxon>
    </lineage>
</organism>
<gene>
    <name evidence="6" type="ORF">FM105_09265</name>
</gene>
<evidence type="ECO:0000259" key="5">
    <source>
        <dbReference type="Pfam" id="PF00850"/>
    </source>
</evidence>
<evidence type="ECO:0000313" key="6">
    <source>
        <dbReference type="EMBL" id="SLM98659.1"/>
    </source>
</evidence>
<feature type="domain" description="Histone deacetylase" evidence="5">
    <location>
        <begin position="27"/>
        <end position="326"/>
    </location>
</feature>
<evidence type="ECO:0000256" key="2">
    <source>
        <dbReference type="ARBA" id="ARBA00005947"/>
    </source>
</evidence>
<dbReference type="AlphaFoldDB" id="A0A1X6XHY8"/>
<keyword evidence="7" id="KW-1185">Reference proteome</keyword>
<dbReference type="SUPFAM" id="SSF52768">
    <property type="entry name" value="Arginase/deacetylase"/>
    <property type="match status" value="1"/>
</dbReference>
<sequence>MGMESSDLDLFVTWDETFTDYDFGPSHPMHPLRLDLTAKLATDFGLFDHPRITVSAVGGVDEAELAKVHTRGYVDAVKEAGETTSLDEAFQQEWGIGTEDVPRFEKIHEASGRIFQAGVEAARAVAGGGYDRAVNFCGGMHHAMSDRASGFCIYNDIAATITTLLENGYRRVAYIDFDAHHGDGVERIFWDDPRVLTLSVHENGRFLFPGTGFANDIGGMQAAASAVNVALPPRADDADWLRAVDAVVPHVLREFDPQILVTQHGCDGHRADPLTHLRFSVDGMRETALLARSLSEELTGGKWIATGGGGYSILDVVPRAWTQLVAIAAGAQIAPSTETPDRWRRYAESIVGRDAPLVMTDGYDGSFVPWSNGYDPQADLDRAVMATRKSVFPFFGLDAYYD</sequence>
<dbReference type="CDD" id="cd09994">
    <property type="entry name" value="HDAC_AcuC_like"/>
    <property type="match status" value="1"/>
</dbReference>
<proteinExistence type="inferred from homology"/>
<name>A0A1X6XHY8_9MICO</name>